<dbReference type="Proteomes" id="UP001354989">
    <property type="component" value="Plasmid pPP1"/>
</dbReference>
<keyword evidence="2 5" id="KW-0812">Transmembrane</keyword>
<dbReference type="InterPro" id="IPR007829">
    <property type="entry name" value="TM2"/>
</dbReference>
<feature type="transmembrane region" description="Helical" evidence="5">
    <location>
        <begin position="15"/>
        <end position="32"/>
    </location>
</feature>
<dbReference type="EMBL" id="AP025293">
    <property type="protein sequence ID" value="BDD00717.1"/>
    <property type="molecule type" value="Genomic_DNA"/>
</dbReference>
<evidence type="ECO:0000259" key="6">
    <source>
        <dbReference type="Pfam" id="PF05154"/>
    </source>
</evidence>
<name>A0ABM7VID9_9BACT</name>
<evidence type="ECO:0000256" key="5">
    <source>
        <dbReference type="SAM" id="Phobius"/>
    </source>
</evidence>
<keyword evidence="7" id="KW-0614">Plasmid</keyword>
<feature type="domain" description="TM2" evidence="6">
    <location>
        <begin position="11"/>
        <end position="56"/>
    </location>
</feature>
<proteinExistence type="predicted"/>
<sequence>MDTRIILESQVKRKAAAYLCWVLLGCHYAYLSNWKKQWLYWLTLGGFGLWALIDLFRIPQLVERHNKMIYANIECLELEEIEKELQLHQACTY</sequence>
<evidence type="ECO:0000256" key="4">
    <source>
        <dbReference type="ARBA" id="ARBA00023136"/>
    </source>
</evidence>
<protein>
    <recommendedName>
        <fullName evidence="6">TM2 domain-containing protein</fullName>
    </recommendedName>
</protein>
<evidence type="ECO:0000256" key="3">
    <source>
        <dbReference type="ARBA" id="ARBA00022989"/>
    </source>
</evidence>
<accession>A0ABM7VID9</accession>
<dbReference type="Pfam" id="PF05154">
    <property type="entry name" value="TM2"/>
    <property type="match status" value="1"/>
</dbReference>
<keyword evidence="4 5" id="KW-0472">Membrane</keyword>
<keyword evidence="8" id="KW-1185">Reference proteome</keyword>
<geneLocation type="plasmid" evidence="7 8">
    <name>pPP1</name>
</geneLocation>
<dbReference type="PROSITE" id="PS51257">
    <property type="entry name" value="PROKAR_LIPOPROTEIN"/>
    <property type="match status" value="1"/>
</dbReference>
<organism evidence="7 8">
    <name type="scientific">Persicobacter psychrovividus</name>
    <dbReference type="NCBI Taxonomy" id="387638"/>
    <lineage>
        <taxon>Bacteria</taxon>
        <taxon>Pseudomonadati</taxon>
        <taxon>Bacteroidota</taxon>
        <taxon>Cytophagia</taxon>
        <taxon>Cytophagales</taxon>
        <taxon>Persicobacteraceae</taxon>
        <taxon>Persicobacter</taxon>
    </lineage>
</organism>
<feature type="transmembrane region" description="Helical" evidence="5">
    <location>
        <begin position="38"/>
        <end position="58"/>
    </location>
</feature>
<dbReference type="RefSeq" id="WP_332921956.1">
    <property type="nucleotide sequence ID" value="NZ_AP025293.1"/>
</dbReference>
<keyword evidence="3 5" id="KW-1133">Transmembrane helix</keyword>
<evidence type="ECO:0000256" key="2">
    <source>
        <dbReference type="ARBA" id="ARBA00022692"/>
    </source>
</evidence>
<reference evidence="7 8" key="1">
    <citation type="submission" date="2021-12" db="EMBL/GenBank/DDBJ databases">
        <title>Genome sequencing of bacteria with rrn-lacking chromosome and rrn-plasmid.</title>
        <authorList>
            <person name="Anda M."/>
            <person name="Iwasaki W."/>
        </authorList>
    </citation>
    <scope>NUCLEOTIDE SEQUENCE [LARGE SCALE GENOMIC DNA]</scope>
    <source>
        <strain evidence="7 8">NBRC 101262</strain>
        <plasmid evidence="7 8">pPP1</plasmid>
    </source>
</reference>
<evidence type="ECO:0000313" key="7">
    <source>
        <dbReference type="EMBL" id="BDD00717.1"/>
    </source>
</evidence>
<comment type="subcellular location">
    <subcellularLocation>
        <location evidence="1">Membrane</location>
        <topology evidence="1">Multi-pass membrane protein</topology>
    </subcellularLocation>
</comment>
<evidence type="ECO:0000313" key="8">
    <source>
        <dbReference type="Proteomes" id="UP001354989"/>
    </source>
</evidence>
<gene>
    <name evidence="7" type="ORF">PEPS_29970</name>
</gene>
<evidence type="ECO:0000256" key="1">
    <source>
        <dbReference type="ARBA" id="ARBA00004141"/>
    </source>
</evidence>